<organism evidence="1 2">
    <name type="scientific">Alistipes communis</name>
    <dbReference type="NCBI Taxonomy" id="2585118"/>
    <lineage>
        <taxon>Bacteria</taxon>
        <taxon>Pseudomonadati</taxon>
        <taxon>Bacteroidota</taxon>
        <taxon>Bacteroidia</taxon>
        <taxon>Bacteroidales</taxon>
        <taxon>Rikenellaceae</taxon>
        <taxon>Alistipes</taxon>
    </lineage>
</organism>
<dbReference type="Proteomes" id="UP000318946">
    <property type="component" value="Chromosome"/>
</dbReference>
<dbReference type="RefSeq" id="WP_141413131.1">
    <property type="nucleotide sequence ID" value="NZ_AP019735.1"/>
</dbReference>
<dbReference type="GeneID" id="78342816"/>
<proteinExistence type="predicted"/>
<dbReference type="SUPFAM" id="SSF48452">
    <property type="entry name" value="TPR-like"/>
    <property type="match status" value="1"/>
</dbReference>
<gene>
    <name evidence="1" type="ORF">A5CBH24_20980</name>
</gene>
<evidence type="ECO:0008006" key="3">
    <source>
        <dbReference type="Google" id="ProtNLM"/>
    </source>
</evidence>
<dbReference type="AlphaFoldDB" id="A0A4Y1WVQ4"/>
<accession>A0A4Y1WVQ4</accession>
<sequence length="167" mass="18544">MGLMGSAPPTAGADSGRLFAAGVTYICCGAWPLAYDCFVRCANGDAPTRYNLALCCFHVGWYEESYRLLAEAERLLDDKLGKGSCPGVPSMSRRQPPEAFRHWDAASELPRCPLLPETPRDDALTLILRLRAEAAFRLGRCEEVRTIAARLGLRYEHLENLLKTIDR</sequence>
<dbReference type="EMBL" id="AP019735">
    <property type="protein sequence ID" value="BBL04785.1"/>
    <property type="molecule type" value="Genomic_DNA"/>
</dbReference>
<dbReference type="KEGG" id="acou:A5CBH24_20980"/>
<keyword evidence="2" id="KW-1185">Reference proteome</keyword>
<dbReference type="InterPro" id="IPR011990">
    <property type="entry name" value="TPR-like_helical_dom_sf"/>
</dbReference>
<dbReference type="Gene3D" id="1.25.40.10">
    <property type="entry name" value="Tetratricopeptide repeat domain"/>
    <property type="match status" value="1"/>
</dbReference>
<name>A0A4Y1WVQ4_9BACT</name>
<evidence type="ECO:0000313" key="1">
    <source>
        <dbReference type="EMBL" id="BBL04785.1"/>
    </source>
</evidence>
<protein>
    <recommendedName>
        <fullName evidence="3">Tetratricopeptide repeat protein</fullName>
    </recommendedName>
</protein>
<evidence type="ECO:0000313" key="2">
    <source>
        <dbReference type="Proteomes" id="UP000318946"/>
    </source>
</evidence>
<reference evidence="2" key="1">
    <citation type="submission" date="2019-06" db="EMBL/GenBank/DDBJ databases">
        <title>Alistipes onderdonkii subsp. vulgaris subsp. nov., Alistipes dispar sp. nov. and Alistipes communis sp. nov., isolated from human faeces, and creation of Alistipes onderdonkii subsp. onderdonkii subsp. nov.</title>
        <authorList>
            <person name="Sakamoto M."/>
            <person name="Ikeyama N."/>
            <person name="Ogata Y."/>
            <person name="Suda W."/>
            <person name="Iino T."/>
            <person name="Hattori M."/>
            <person name="Ohkuma M."/>
        </authorList>
    </citation>
    <scope>NUCLEOTIDE SEQUENCE [LARGE SCALE GENOMIC DNA]</scope>
    <source>
        <strain evidence="2">5CBH24</strain>
    </source>
</reference>
<dbReference type="OrthoDB" id="1048662at2"/>